<dbReference type="InterPro" id="IPR002575">
    <property type="entry name" value="Aminoglycoside_PTrfase"/>
</dbReference>
<organism evidence="2">
    <name type="scientific">Micromonospora sp. CCTCC AA 2012012</name>
    <dbReference type="NCBI Taxonomy" id="3111921"/>
    <lineage>
        <taxon>Bacteria</taxon>
        <taxon>Bacillati</taxon>
        <taxon>Actinomycetota</taxon>
        <taxon>Actinomycetes</taxon>
        <taxon>Micromonosporales</taxon>
        <taxon>Micromonosporaceae</taxon>
        <taxon>Micromonospora</taxon>
    </lineage>
</organism>
<reference evidence="3" key="2">
    <citation type="submission" date="2024-06" db="EMBL/GenBank/DDBJ databases">
        <title>Micromonospora mangrovi CCTCC AA 2012012 genome sequences.</title>
        <authorList>
            <person name="Gao J."/>
        </authorList>
    </citation>
    <scope>NUCLEOTIDE SEQUENCE</scope>
    <source>
        <strain evidence="3">CCTCC AA 2012012</strain>
    </source>
</reference>
<evidence type="ECO:0000313" key="2">
    <source>
        <dbReference type="EMBL" id="XBP95183.1"/>
    </source>
</evidence>
<dbReference type="GO" id="GO:0016740">
    <property type="term" value="F:transferase activity"/>
    <property type="evidence" value="ECO:0007669"/>
    <property type="project" value="UniProtKB-KW"/>
</dbReference>
<proteinExistence type="predicted"/>
<dbReference type="InterPro" id="IPR011009">
    <property type="entry name" value="Kinase-like_dom_sf"/>
</dbReference>
<accession>A0AAU7MCD6</accession>
<dbReference type="SUPFAM" id="SSF56112">
    <property type="entry name" value="Protein kinase-like (PK-like)"/>
    <property type="match status" value="1"/>
</dbReference>
<name>A0AAU7MCD6_9ACTN</name>
<keyword evidence="2" id="KW-0808">Transferase</keyword>
<dbReference type="InterPro" id="IPR051678">
    <property type="entry name" value="AGP_Transferase"/>
</dbReference>
<sequence length="303" mass="33007">MPTSTPMHERQIELTEGDLAALVADQFPQWGELPVRRVRSDGTDNALFRLGDELVARCPLLGDDPAEKLRQLRAEADAAGTIRQATRVPTPEFVDLGRPGPGCPLPWAVYRWIPGTTATAADVSDSVGLAEDVARFVLEVRAIDPRGRTFQGTRRGGLLTRHDEYVADGLKAGADMIDTGALARLWERLRETPRTEPDGWTHGDLMPGNLLVDGDRLAGVLDVGQAGVADPALDLQPAWNFFGPNARTAYRRALEVDDAAWDRGKGWAFAQAIGCLAYYRTTNPVMSGIARSTLLALLADEQR</sequence>
<reference evidence="2" key="1">
    <citation type="submission" date="2024-01" db="EMBL/GenBank/DDBJ databases">
        <title>The genome sequence of Micromonospora mangrovi CCTCC AA 2012012.</title>
        <authorList>
            <person name="Gao J."/>
        </authorList>
    </citation>
    <scope>NUCLEOTIDE SEQUENCE</scope>
    <source>
        <strain evidence="2">CCTCC AA 2012012</strain>
    </source>
</reference>
<dbReference type="EC" id="2.7.-.-" evidence="2"/>
<feature type="domain" description="Aminoglycoside phosphotransferase" evidence="1">
    <location>
        <begin position="38"/>
        <end position="267"/>
    </location>
</feature>
<dbReference type="EMBL" id="CP157762">
    <property type="protein sequence ID" value="XBP95183.1"/>
    <property type="molecule type" value="Genomic_DNA"/>
</dbReference>
<protein>
    <submittedName>
        <fullName evidence="2">Aminoglycoside phosphotransferase family protein</fullName>
        <ecNumber evidence="2">2.7.-.-</ecNumber>
    </submittedName>
</protein>
<dbReference type="AlphaFoldDB" id="A0AAU7MCD6"/>
<dbReference type="Gene3D" id="3.30.200.20">
    <property type="entry name" value="Phosphorylase Kinase, domain 1"/>
    <property type="match status" value="1"/>
</dbReference>
<dbReference type="Gene3D" id="3.90.1200.10">
    <property type="match status" value="1"/>
</dbReference>
<dbReference type="PANTHER" id="PTHR21310:SF42">
    <property type="entry name" value="BIFUNCTIONAL AAC_APH"/>
    <property type="match status" value="1"/>
</dbReference>
<dbReference type="PANTHER" id="PTHR21310">
    <property type="entry name" value="AMINOGLYCOSIDE PHOSPHOTRANSFERASE-RELATED-RELATED"/>
    <property type="match status" value="1"/>
</dbReference>
<gene>
    <name evidence="3" type="ORF">ABUL08_07315</name>
    <name evidence="2" type="ORF">VK199_07270</name>
</gene>
<dbReference type="CDD" id="cd05155">
    <property type="entry name" value="APH_ChoK_like_1"/>
    <property type="match status" value="1"/>
</dbReference>
<evidence type="ECO:0000313" key="3">
    <source>
        <dbReference type="EMBL" id="XCH75886.1"/>
    </source>
</evidence>
<dbReference type="RefSeq" id="WP_350935751.1">
    <property type="nucleotide sequence ID" value="NZ_CP157762.1"/>
</dbReference>
<dbReference type="Pfam" id="PF01636">
    <property type="entry name" value="APH"/>
    <property type="match status" value="1"/>
</dbReference>
<evidence type="ECO:0000259" key="1">
    <source>
        <dbReference type="Pfam" id="PF01636"/>
    </source>
</evidence>
<dbReference type="EMBL" id="CP159342">
    <property type="protein sequence ID" value="XCH75886.1"/>
    <property type="molecule type" value="Genomic_DNA"/>
</dbReference>